<dbReference type="InterPro" id="IPR022765">
    <property type="entry name" value="Dna2/Cas4_DUF83"/>
</dbReference>
<dbReference type="EMBL" id="LT906446">
    <property type="protein sequence ID" value="SNU99547.1"/>
    <property type="molecule type" value="Genomic_DNA"/>
</dbReference>
<dbReference type="Pfam" id="PF01930">
    <property type="entry name" value="Cas_Cas4"/>
    <property type="match status" value="1"/>
</dbReference>
<keyword evidence="3" id="KW-1185">Reference proteome</keyword>
<dbReference type="Gene3D" id="3.90.320.10">
    <property type="match status" value="1"/>
</dbReference>
<dbReference type="RefSeq" id="WP_027889742.1">
    <property type="nucleotide sequence ID" value="NZ_LT906446.1"/>
</dbReference>
<gene>
    <name evidence="2" type="ORF">SAMEA4364220_01138</name>
</gene>
<dbReference type="AlphaFoldDB" id="A0A239TNZ8"/>
<dbReference type="eggNOG" id="COG1468">
    <property type="taxonomic scope" value="Bacteria"/>
</dbReference>
<feature type="domain" description="DUF83" evidence="1">
    <location>
        <begin position="4"/>
        <end position="163"/>
    </location>
</feature>
<dbReference type="PANTHER" id="PTHR37168:SF2">
    <property type="entry name" value="CRISPR-ASSOCIATED EXONUCLEASE CAS4"/>
    <property type="match status" value="1"/>
</dbReference>
<accession>A0A239TNZ8</accession>
<dbReference type="PANTHER" id="PTHR37168">
    <property type="entry name" value="CRISPR-ASSOCIATED EXONUCLEASE CAS4"/>
    <property type="match status" value="1"/>
</dbReference>
<evidence type="ECO:0000313" key="2">
    <source>
        <dbReference type="EMBL" id="SNU99547.1"/>
    </source>
</evidence>
<protein>
    <submittedName>
        <fullName evidence="2">CRISPR-associated protein Cas4</fullName>
    </submittedName>
</protein>
<organism evidence="2 3">
    <name type="scientific">Megamonas hypermegale</name>
    <dbReference type="NCBI Taxonomy" id="158847"/>
    <lineage>
        <taxon>Bacteria</taxon>
        <taxon>Bacillati</taxon>
        <taxon>Bacillota</taxon>
        <taxon>Negativicutes</taxon>
        <taxon>Selenomonadales</taxon>
        <taxon>Selenomonadaceae</taxon>
        <taxon>Megamonas</taxon>
    </lineage>
</organism>
<sequence>MKVNGTLMNYYIHCPRQCYLFGNRINLEDNSEDVKIGKVLHEERAEDKNTEIALGNIKLDKLTKEYLIEVKKSDADVEACKWQLLLYLKILKDKGIVRKGKLEFIEKKKTPKKTMILELTPELEIILEKHVKAIDELLKCDEVPPVLDKSSCKKCAYYEYCYI</sequence>
<evidence type="ECO:0000259" key="1">
    <source>
        <dbReference type="Pfam" id="PF01930"/>
    </source>
</evidence>
<dbReference type="Proteomes" id="UP000215383">
    <property type="component" value="Chromosome 1"/>
</dbReference>
<proteinExistence type="predicted"/>
<evidence type="ECO:0000313" key="3">
    <source>
        <dbReference type="Proteomes" id="UP000215383"/>
    </source>
</evidence>
<name>A0A239TNZ8_9FIRM</name>
<dbReference type="GeneID" id="78507146"/>
<reference evidence="2 3" key="1">
    <citation type="submission" date="2017-06" db="EMBL/GenBank/DDBJ databases">
        <authorList>
            <consortium name="Pathogen Informatics"/>
        </authorList>
    </citation>
    <scope>NUCLEOTIDE SEQUENCE [LARGE SCALE GENOMIC DNA]</scope>
    <source>
        <strain evidence="2 3">NCTC10570</strain>
    </source>
</reference>
<dbReference type="InterPro" id="IPR011604">
    <property type="entry name" value="PDDEXK-like_dom_sf"/>
</dbReference>